<dbReference type="PROSITE" id="PS50853">
    <property type="entry name" value="FN3"/>
    <property type="match status" value="1"/>
</dbReference>
<dbReference type="InterPro" id="IPR036116">
    <property type="entry name" value="FN3_sf"/>
</dbReference>
<dbReference type="InterPro" id="IPR003961">
    <property type="entry name" value="FN3_dom"/>
</dbReference>
<evidence type="ECO:0000313" key="2">
    <source>
        <dbReference type="EMBL" id="MFD2918689.1"/>
    </source>
</evidence>
<dbReference type="InterPro" id="IPR033427">
    <property type="entry name" value="DUF5123"/>
</dbReference>
<dbReference type="RefSeq" id="WP_386095128.1">
    <property type="nucleotide sequence ID" value="NZ_JBHUOZ010000001.1"/>
</dbReference>
<accession>A0ABW6A080</accession>
<feature type="domain" description="Fibronectin type-III" evidence="1">
    <location>
        <begin position="20"/>
        <end position="122"/>
    </location>
</feature>
<dbReference type="Pfam" id="PF17161">
    <property type="entry name" value="DUF5123"/>
    <property type="match status" value="1"/>
</dbReference>
<gene>
    <name evidence="2" type="ORF">ACFS6H_03135</name>
</gene>
<sequence>MTFIACKKAEEPGIFTPSRVFTPATITATGGETSASITWKASNFSNGRNVTYTVEISTTADFSTPVLFTKVVADSTKLIVTDNDLAIKTPFYARVKGNATAQSAESAGWAYTKDPFTITGEQLFLPVDPATVLATTAILSWRHSDGLTKITVRPTAGGTTLEFPLTPADITAGKKEVTGLTAVTAYTAELFKGTANKGSISFTTNPQRPTGPNVTVVASGTDLKALLETSVPGAVFILQQNGVYDISAEAVLPNNAAFTIWGDIGPNRPVLVANTIKLPTNTGVIRFENLDITGYPSNDPLQAKRAYIFNQSTATETAEISFENCIIRNLANTPVRLQGATVMNIGKIAVNNCIVYDISATQTYAFINTNATVARINNIIITNSTFYNVRVGLVLHNQLPGVSLNVSNCTINDISDDTRALIDYNAQSAGTFIFLNNIVGKVKSTANTARGIRIGGVSVTVSSDNYITSDYTVSTNPIGGVSTYSGTSTALFENPSGGVFRFKDANFAGRSTAGDPRWR</sequence>
<name>A0ABW6A080_9BACT</name>
<dbReference type="SUPFAM" id="SSF51126">
    <property type="entry name" value="Pectin lyase-like"/>
    <property type="match status" value="1"/>
</dbReference>
<proteinExistence type="predicted"/>
<organism evidence="2 3">
    <name type="scientific">Terrimonas rubra</name>
    <dbReference type="NCBI Taxonomy" id="1035890"/>
    <lineage>
        <taxon>Bacteria</taxon>
        <taxon>Pseudomonadati</taxon>
        <taxon>Bacteroidota</taxon>
        <taxon>Chitinophagia</taxon>
        <taxon>Chitinophagales</taxon>
        <taxon>Chitinophagaceae</taxon>
        <taxon>Terrimonas</taxon>
    </lineage>
</organism>
<dbReference type="InterPro" id="IPR032530">
    <property type="entry name" value="DUF4957"/>
</dbReference>
<dbReference type="EMBL" id="JBHUOZ010000001">
    <property type="protein sequence ID" value="MFD2918689.1"/>
    <property type="molecule type" value="Genomic_DNA"/>
</dbReference>
<evidence type="ECO:0000313" key="3">
    <source>
        <dbReference type="Proteomes" id="UP001597511"/>
    </source>
</evidence>
<dbReference type="Pfam" id="PF16318">
    <property type="entry name" value="DUF4957"/>
    <property type="match status" value="1"/>
</dbReference>
<dbReference type="InterPro" id="IPR011050">
    <property type="entry name" value="Pectin_lyase_fold/virulence"/>
</dbReference>
<dbReference type="Proteomes" id="UP001597511">
    <property type="component" value="Unassembled WGS sequence"/>
</dbReference>
<evidence type="ECO:0000259" key="1">
    <source>
        <dbReference type="PROSITE" id="PS50853"/>
    </source>
</evidence>
<keyword evidence="3" id="KW-1185">Reference proteome</keyword>
<reference evidence="3" key="1">
    <citation type="journal article" date="2019" name="Int. J. Syst. Evol. Microbiol.">
        <title>The Global Catalogue of Microorganisms (GCM) 10K type strain sequencing project: providing services to taxonomists for standard genome sequencing and annotation.</title>
        <authorList>
            <consortium name="The Broad Institute Genomics Platform"/>
            <consortium name="The Broad Institute Genome Sequencing Center for Infectious Disease"/>
            <person name="Wu L."/>
            <person name="Ma J."/>
        </authorList>
    </citation>
    <scope>NUCLEOTIDE SEQUENCE [LARGE SCALE GENOMIC DNA]</scope>
    <source>
        <strain evidence="3">KCTC 23299</strain>
    </source>
</reference>
<comment type="caution">
    <text evidence="2">The sequence shown here is derived from an EMBL/GenBank/DDBJ whole genome shotgun (WGS) entry which is preliminary data.</text>
</comment>
<dbReference type="SUPFAM" id="SSF49265">
    <property type="entry name" value="Fibronectin type III"/>
    <property type="match status" value="1"/>
</dbReference>
<protein>
    <submittedName>
        <fullName evidence="2">DUF5123 domain-containing protein</fullName>
    </submittedName>
</protein>